<dbReference type="InterPro" id="IPR006523">
    <property type="entry name" value="RinA"/>
</dbReference>
<dbReference type="SUPFAM" id="SSF88659">
    <property type="entry name" value="Sigma3 and sigma4 domains of RNA polymerase sigma factors"/>
    <property type="match status" value="1"/>
</dbReference>
<dbReference type="Proteomes" id="UP000838102">
    <property type="component" value="Unassembled WGS sequence"/>
</dbReference>
<accession>A0ABN8HDB1</accession>
<name>A0ABN8HDB1_9LACO</name>
<reference evidence="1" key="1">
    <citation type="submission" date="2022-03" db="EMBL/GenBank/DDBJ databases">
        <authorList>
            <person name="Hettiarachchi G."/>
        </authorList>
    </citation>
    <scope>NUCLEOTIDE SEQUENCE</scope>
    <source>
        <strain evidence="1">LMG 32447</strain>
    </source>
</reference>
<protein>
    <recommendedName>
        <fullName evidence="3">Transcriptional regulator</fullName>
    </recommendedName>
</protein>
<organism evidence="1 2">
    <name type="scientific">Convivina praedatoris</name>
    <dbReference type="NCBI Taxonomy" id="2880963"/>
    <lineage>
        <taxon>Bacteria</taxon>
        <taxon>Bacillati</taxon>
        <taxon>Bacillota</taxon>
        <taxon>Bacilli</taxon>
        <taxon>Lactobacillales</taxon>
        <taxon>Lactobacillaceae</taxon>
        <taxon>Convivina</taxon>
    </lineage>
</organism>
<dbReference type="EMBL" id="CAKOEU010000009">
    <property type="protein sequence ID" value="CAH1857384.1"/>
    <property type="molecule type" value="Genomic_DNA"/>
</dbReference>
<proteinExistence type="predicted"/>
<dbReference type="NCBIfam" id="TIGR01636">
    <property type="entry name" value="phage_rinA"/>
    <property type="match status" value="1"/>
</dbReference>
<dbReference type="InterPro" id="IPR013324">
    <property type="entry name" value="RNA_pol_sigma_r3/r4-like"/>
</dbReference>
<dbReference type="InterPro" id="IPR036388">
    <property type="entry name" value="WH-like_DNA-bd_sf"/>
</dbReference>
<dbReference type="RefSeq" id="WP_248706823.1">
    <property type="nucleotide sequence ID" value="NZ_CAKOET010000016.1"/>
</dbReference>
<evidence type="ECO:0008006" key="3">
    <source>
        <dbReference type="Google" id="ProtNLM"/>
    </source>
</evidence>
<sequence length="136" mass="16071">MADKIDAVFKDYYSDKIQSKINFRIAEIKGIHTTDENTGGGRLQNVYRNSVEDVMIRIQQDRMIMYWEAQIKAVRSYVHTLEKDNQQMLAWHYAPGDKAKSWQQISRLMHLDQSTCKRRLDKIKKDLRKSMFNPCG</sequence>
<gene>
    <name evidence="1" type="ORF">LMG032447_01519</name>
</gene>
<keyword evidence="2" id="KW-1185">Reference proteome</keyword>
<comment type="caution">
    <text evidence="1">The sequence shown here is derived from an EMBL/GenBank/DDBJ whole genome shotgun (WGS) entry which is preliminary data.</text>
</comment>
<evidence type="ECO:0000313" key="1">
    <source>
        <dbReference type="EMBL" id="CAH1857384.1"/>
    </source>
</evidence>
<dbReference type="Gene3D" id="1.10.10.10">
    <property type="entry name" value="Winged helix-like DNA-binding domain superfamily/Winged helix DNA-binding domain"/>
    <property type="match status" value="1"/>
</dbReference>
<evidence type="ECO:0000313" key="2">
    <source>
        <dbReference type="Proteomes" id="UP000838102"/>
    </source>
</evidence>